<protein>
    <submittedName>
        <fullName evidence="9">Uncharacterized protein</fullName>
    </submittedName>
</protein>
<keyword evidence="5" id="KW-0539">Nucleus</keyword>
<dbReference type="PANTHER" id="PTHR45629">
    <property type="entry name" value="SNF2/RAD54 FAMILY MEMBER"/>
    <property type="match status" value="1"/>
</dbReference>
<dbReference type="PROSITE" id="PS51194">
    <property type="entry name" value="HELICASE_CTER"/>
    <property type="match status" value="1"/>
</dbReference>
<dbReference type="Gene3D" id="3.40.50.10810">
    <property type="entry name" value="Tandem AAA-ATPase domain"/>
    <property type="match status" value="1"/>
</dbReference>
<evidence type="ECO:0000259" key="8">
    <source>
        <dbReference type="PROSITE" id="PS51194"/>
    </source>
</evidence>
<proteinExistence type="predicted"/>
<dbReference type="InterPro" id="IPR001650">
    <property type="entry name" value="Helicase_C-like"/>
</dbReference>
<dbReference type="InterPro" id="IPR049730">
    <property type="entry name" value="SNF2/RAD54-like_C"/>
</dbReference>
<dbReference type="InterPro" id="IPR050496">
    <property type="entry name" value="SNF2_RAD54_helicase_repair"/>
</dbReference>
<dbReference type="EMBL" id="BPWL01000004">
    <property type="protein sequence ID" value="GJJ09268.1"/>
    <property type="molecule type" value="Genomic_DNA"/>
</dbReference>
<evidence type="ECO:0000256" key="6">
    <source>
        <dbReference type="SAM" id="MobiDB-lite"/>
    </source>
</evidence>
<feature type="domain" description="Helicase C-terminal" evidence="8">
    <location>
        <begin position="650"/>
        <end position="805"/>
    </location>
</feature>
<dbReference type="InterPro" id="IPR002464">
    <property type="entry name" value="DNA/RNA_helicase_DEAH_CS"/>
</dbReference>
<dbReference type="Proteomes" id="UP001050691">
    <property type="component" value="Unassembled WGS sequence"/>
</dbReference>
<accession>A0AAV5A9D4</accession>
<keyword evidence="2" id="KW-0547">Nucleotide-binding</keyword>
<dbReference type="PROSITE" id="PS51192">
    <property type="entry name" value="HELICASE_ATP_BIND_1"/>
    <property type="match status" value="1"/>
</dbReference>
<dbReference type="Pfam" id="PF14773">
    <property type="entry name" value="VIGSSK"/>
    <property type="match status" value="1"/>
</dbReference>
<comment type="caution">
    <text evidence="9">The sequence shown here is derived from an EMBL/GenBank/DDBJ whole genome shotgun (WGS) entry which is preliminary data.</text>
</comment>
<feature type="compositionally biased region" description="Acidic residues" evidence="6">
    <location>
        <begin position="91"/>
        <end position="105"/>
    </location>
</feature>
<dbReference type="PROSITE" id="PS00690">
    <property type="entry name" value="DEAH_ATP_HELICASE"/>
    <property type="match status" value="1"/>
</dbReference>
<feature type="region of interest" description="Disordered" evidence="6">
    <location>
        <begin position="1"/>
        <end position="142"/>
    </location>
</feature>
<evidence type="ECO:0000256" key="1">
    <source>
        <dbReference type="ARBA" id="ARBA00004123"/>
    </source>
</evidence>
<dbReference type="InterPro" id="IPR038718">
    <property type="entry name" value="SNF2-like_sf"/>
</dbReference>
<dbReference type="InterPro" id="IPR029256">
    <property type="entry name" value="Heliccase-ass-bd"/>
</dbReference>
<comment type="subcellular location">
    <subcellularLocation>
        <location evidence="1">Nucleus</location>
    </subcellularLocation>
</comment>
<evidence type="ECO:0000256" key="3">
    <source>
        <dbReference type="ARBA" id="ARBA00022801"/>
    </source>
</evidence>
<keyword evidence="3" id="KW-0378">Hydrolase</keyword>
<feature type="compositionally biased region" description="Polar residues" evidence="6">
    <location>
        <begin position="124"/>
        <end position="136"/>
    </location>
</feature>
<gene>
    <name evidence="9" type="ORF">Clacol_003490</name>
</gene>
<dbReference type="InterPro" id="IPR000330">
    <property type="entry name" value="SNF2_N"/>
</dbReference>
<dbReference type="InterPro" id="IPR027417">
    <property type="entry name" value="P-loop_NTPase"/>
</dbReference>
<dbReference type="GO" id="GO:0016787">
    <property type="term" value="F:hydrolase activity"/>
    <property type="evidence" value="ECO:0007669"/>
    <property type="project" value="UniProtKB-KW"/>
</dbReference>
<evidence type="ECO:0000256" key="2">
    <source>
        <dbReference type="ARBA" id="ARBA00022741"/>
    </source>
</evidence>
<organism evidence="9 10">
    <name type="scientific">Clathrus columnatus</name>
    <dbReference type="NCBI Taxonomy" id="1419009"/>
    <lineage>
        <taxon>Eukaryota</taxon>
        <taxon>Fungi</taxon>
        <taxon>Dikarya</taxon>
        <taxon>Basidiomycota</taxon>
        <taxon>Agaricomycotina</taxon>
        <taxon>Agaricomycetes</taxon>
        <taxon>Phallomycetidae</taxon>
        <taxon>Phallales</taxon>
        <taxon>Clathraceae</taxon>
        <taxon>Clathrus</taxon>
    </lineage>
</organism>
<feature type="domain" description="Helicase ATP-binding" evidence="7">
    <location>
        <begin position="267"/>
        <end position="464"/>
    </location>
</feature>
<keyword evidence="4" id="KW-0067">ATP-binding</keyword>
<dbReference type="Pfam" id="PF00176">
    <property type="entry name" value="SNF2-rel_dom"/>
    <property type="match status" value="1"/>
</dbReference>
<name>A0AAV5A9D4_9AGAM</name>
<dbReference type="Pfam" id="PF00271">
    <property type="entry name" value="Helicase_C"/>
    <property type="match status" value="1"/>
</dbReference>
<reference evidence="9" key="1">
    <citation type="submission" date="2021-10" db="EMBL/GenBank/DDBJ databases">
        <title>De novo Genome Assembly of Clathrus columnatus (Basidiomycota, Fungi) Using Illumina and Nanopore Sequence Data.</title>
        <authorList>
            <person name="Ogiso-Tanaka E."/>
            <person name="Itagaki H."/>
            <person name="Hosoya T."/>
            <person name="Hosaka K."/>
        </authorList>
    </citation>
    <scope>NUCLEOTIDE SEQUENCE</scope>
    <source>
        <strain evidence="9">MO-923</strain>
    </source>
</reference>
<evidence type="ECO:0000259" key="7">
    <source>
        <dbReference type="PROSITE" id="PS51192"/>
    </source>
</evidence>
<dbReference type="SMART" id="SM00490">
    <property type="entry name" value="HELICc"/>
    <property type="match status" value="1"/>
</dbReference>
<dbReference type="FunFam" id="3.40.50.10810:FF:000019">
    <property type="entry name" value="DNA excision repair protein ERCC-6-like 2 isoform X1"/>
    <property type="match status" value="1"/>
</dbReference>
<evidence type="ECO:0000313" key="10">
    <source>
        <dbReference type="Proteomes" id="UP001050691"/>
    </source>
</evidence>
<dbReference type="InterPro" id="IPR014001">
    <property type="entry name" value="Helicase_ATP-bd"/>
</dbReference>
<dbReference type="GO" id="GO:0005524">
    <property type="term" value="F:ATP binding"/>
    <property type="evidence" value="ECO:0007669"/>
    <property type="project" value="InterPro"/>
</dbReference>
<dbReference type="Gene3D" id="3.40.50.300">
    <property type="entry name" value="P-loop containing nucleotide triphosphate hydrolases"/>
    <property type="match status" value="1"/>
</dbReference>
<dbReference type="GO" id="GO:0005634">
    <property type="term" value="C:nucleus"/>
    <property type="evidence" value="ECO:0007669"/>
    <property type="project" value="UniProtKB-SubCell"/>
</dbReference>
<feature type="region of interest" description="Disordered" evidence="6">
    <location>
        <begin position="928"/>
        <end position="953"/>
    </location>
</feature>
<evidence type="ECO:0000256" key="5">
    <source>
        <dbReference type="ARBA" id="ARBA00023242"/>
    </source>
</evidence>
<dbReference type="SUPFAM" id="SSF52540">
    <property type="entry name" value="P-loop containing nucleoside triphosphate hydrolases"/>
    <property type="match status" value="2"/>
</dbReference>
<evidence type="ECO:0000313" key="9">
    <source>
        <dbReference type="EMBL" id="GJJ09268.1"/>
    </source>
</evidence>
<feature type="compositionally biased region" description="Polar residues" evidence="6">
    <location>
        <begin position="67"/>
        <end position="77"/>
    </location>
</feature>
<dbReference type="AlphaFoldDB" id="A0AAV5A9D4"/>
<keyword evidence="10" id="KW-1185">Reference proteome</keyword>
<dbReference type="PANTHER" id="PTHR45629:SF7">
    <property type="entry name" value="DNA EXCISION REPAIR PROTEIN ERCC-6-RELATED"/>
    <property type="match status" value="1"/>
</dbReference>
<evidence type="ECO:0000256" key="4">
    <source>
        <dbReference type="ARBA" id="ARBA00022840"/>
    </source>
</evidence>
<feature type="compositionally biased region" description="Basic and acidic residues" evidence="6">
    <location>
        <begin position="928"/>
        <end position="937"/>
    </location>
</feature>
<dbReference type="CDD" id="cd18793">
    <property type="entry name" value="SF2_C_SNF"/>
    <property type="match status" value="1"/>
</dbReference>
<dbReference type="SMART" id="SM00487">
    <property type="entry name" value="DEXDc"/>
    <property type="match status" value="1"/>
</dbReference>
<sequence>MIKRRKHVVLTSQNPLKEWLGSDLDVKSDVDEEPEHEEVQQMQSEDETDESDSSTNKPGRIKARYTPNVQRSQTAGLQDSKPVLISQPPEPVDDSATEPDTESETEVQHLSVLPTPHKVIPPANESQDQLDSSATEPETDEELLLGARNTVLLKQAQKKRRLIRMVGSFINYSCKRKIKPSADELTEPDSETEVADVHILSQLHATIDDGFPPSLDTSRTPRPQFNSVDSLPFVGPFILDRDNGIQVNASINRWLREYQREGVKFFYERYKENRGGTLGDDMGLGKTIQVIAFLSAIMKKTGDNRDINRRQEYVSNLQDSPEWRQRRTLPPPNSKWPTCLVIVPSSVVYNWERELNTWGYFEVGIYSGSSQKRKPVLRDFELGRLDIGKLVTSFTTALNDIEYLEAQAWSCIFVDEAHRLKNSKSQTRIAFDRFSCTVRFGLTGTAIQNNYSELWNILDWSNPGRLGTLKQWNGWVTRPLTLGQDSKATPEQVATGRIVADRLVTRLLPHFFKRRTKAIIADQLPKKIDQVVFCPLTEMQKDVYKRFLNSREVQIILKKDKSCTCRSGKFGRDCHYKGYEKPWMFQYMQILIKISNHLALILPAPIDTPEQTQRHREQANIGWPPVNGIPTAPSYAQAVFDPRMCGKWKVLKDLLEAWRREGNNKVLIFTKSVKLLEMLEHRLKESFIEFRKLDGSTKQTDRMPMVDEFNEDPDVFAFLISIMAGGVGLNLVAANKVVIFDPNWNPAHDLQAQDRAFRFGQRRDVSVYRFLGAGSLEELIYRRQIYKQQLMKIGYEASHQTRYFEGVQGDRNKKGDLWGMENIFGLDESGTTTKLNIEKSHLAQLDWALTNLEGRSNVRKGEDTDSRGLEALFFDDAAIPVPDDEANQDEGEISKILNSNGVSYTHHNESLLQASAIETKLAKKAIESKKRLTGDSKHKTKTKKTDQQSFEWPPKRRRHLKVIPGLQDRLEALLILGYITSPEDLPRFATDFVHKSEQEQTAFLRKIDKGVARRKAEGTYS</sequence>